<gene>
    <name evidence="2" type="ORF">Tsubulata_031698</name>
</gene>
<evidence type="ECO:0000313" key="3">
    <source>
        <dbReference type="Proteomes" id="UP001141552"/>
    </source>
</evidence>
<feature type="region of interest" description="Disordered" evidence="1">
    <location>
        <begin position="47"/>
        <end position="110"/>
    </location>
</feature>
<organism evidence="2 3">
    <name type="scientific">Turnera subulata</name>
    <dbReference type="NCBI Taxonomy" id="218843"/>
    <lineage>
        <taxon>Eukaryota</taxon>
        <taxon>Viridiplantae</taxon>
        <taxon>Streptophyta</taxon>
        <taxon>Embryophyta</taxon>
        <taxon>Tracheophyta</taxon>
        <taxon>Spermatophyta</taxon>
        <taxon>Magnoliopsida</taxon>
        <taxon>eudicotyledons</taxon>
        <taxon>Gunneridae</taxon>
        <taxon>Pentapetalae</taxon>
        <taxon>rosids</taxon>
        <taxon>fabids</taxon>
        <taxon>Malpighiales</taxon>
        <taxon>Passifloraceae</taxon>
        <taxon>Turnera</taxon>
    </lineage>
</organism>
<dbReference type="Proteomes" id="UP001141552">
    <property type="component" value="Unassembled WGS sequence"/>
</dbReference>
<proteinExistence type="predicted"/>
<reference evidence="2" key="2">
    <citation type="journal article" date="2023" name="Plants (Basel)">
        <title>Annotation of the Turnera subulata (Passifloraceae) Draft Genome Reveals the S-Locus Evolved after the Divergence of Turneroideae from Passifloroideae in a Stepwise Manner.</title>
        <authorList>
            <person name="Henning P.M."/>
            <person name="Roalson E.H."/>
            <person name="Mir W."/>
            <person name="McCubbin A.G."/>
            <person name="Shore J.S."/>
        </authorList>
    </citation>
    <scope>NUCLEOTIDE SEQUENCE</scope>
    <source>
        <strain evidence="2">F60SS</strain>
    </source>
</reference>
<keyword evidence="3" id="KW-1185">Reference proteome</keyword>
<evidence type="ECO:0000256" key="1">
    <source>
        <dbReference type="SAM" id="MobiDB-lite"/>
    </source>
</evidence>
<accession>A0A9Q0FE57</accession>
<feature type="compositionally biased region" description="Polar residues" evidence="1">
    <location>
        <begin position="14"/>
        <end position="28"/>
    </location>
</feature>
<comment type="caution">
    <text evidence="2">The sequence shown here is derived from an EMBL/GenBank/DDBJ whole genome shotgun (WGS) entry which is preliminary data.</text>
</comment>
<sequence length="110" mass="12136">RTLKFAISGRDKVSSQNNPNLGKASNGNINLESINRSLEVSPQCRVSANPHMNNSLVPSGVTHKSGSHYNGVRYDNGRRDFGGFGSPVDTNSRPRLRRYDTSRPLPFSSY</sequence>
<dbReference type="OrthoDB" id="10259687at2759"/>
<feature type="non-terminal residue" evidence="2">
    <location>
        <position position="1"/>
    </location>
</feature>
<evidence type="ECO:0000313" key="2">
    <source>
        <dbReference type="EMBL" id="KAJ4829040.1"/>
    </source>
</evidence>
<dbReference type="AlphaFoldDB" id="A0A9Q0FE57"/>
<feature type="region of interest" description="Disordered" evidence="1">
    <location>
        <begin position="1"/>
        <end position="28"/>
    </location>
</feature>
<feature type="compositionally biased region" description="Polar residues" evidence="1">
    <location>
        <begin position="47"/>
        <end position="68"/>
    </location>
</feature>
<reference evidence="2" key="1">
    <citation type="submission" date="2022-02" db="EMBL/GenBank/DDBJ databases">
        <authorList>
            <person name="Henning P.M."/>
            <person name="McCubbin A.G."/>
            <person name="Shore J.S."/>
        </authorList>
    </citation>
    <scope>NUCLEOTIDE SEQUENCE</scope>
    <source>
        <strain evidence="2">F60SS</strain>
        <tissue evidence="2">Leaves</tissue>
    </source>
</reference>
<name>A0A9Q0FE57_9ROSI</name>
<dbReference type="EMBL" id="JAKUCV010006002">
    <property type="protein sequence ID" value="KAJ4829040.1"/>
    <property type="molecule type" value="Genomic_DNA"/>
</dbReference>
<protein>
    <submittedName>
        <fullName evidence="2">Uncharacterized protein</fullName>
    </submittedName>
</protein>